<dbReference type="AlphaFoldDB" id="A0A517QRE2"/>
<dbReference type="PANTHER" id="PTHR43747">
    <property type="entry name" value="FAD-BINDING PROTEIN"/>
    <property type="match status" value="1"/>
</dbReference>
<protein>
    <recommendedName>
        <fullName evidence="1">FAD-binding domain-containing protein</fullName>
    </recommendedName>
</protein>
<reference evidence="2 3" key="1">
    <citation type="submission" date="2019-02" db="EMBL/GenBank/DDBJ databases">
        <title>Deep-cultivation of Planctomycetes and their phenomic and genomic characterization uncovers novel biology.</title>
        <authorList>
            <person name="Wiegand S."/>
            <person name="Jogler M."/>
            <person name="Boedeker C."/>
            <person name="Pinto D."/>
            <person name="Vollmers J."/>
            <person name="Rivas-Marin E."/>
            <person name="Kohn T."/>
            <person name="Peeters S.H."/>
            <person name="Heuer A."/>
            <person name="Rast P."/>
            <person name="Oberbeckmann S."/>
            <person name="Bunk B."/>
            <person name="Jeske O."/>
            <person name="Meyerdierks A."/>
            <person name="Storesund J.E."/>
            <person name="Kallscheuer N."/>
            <person name="Luecker S."/>
            <person name="Lage O.M."/>
            <person name="Pohl T."/>
            <person name="Merkel B.J."/>
            <person name="Hornburger P."/>
            <person name="Mueller R.-W."/>
            <person name="Bruemmer F."/>
            <person name="Labrenz M."/>
            <person name="Spormann A.M."/>
            <person name="Op den Camp H."/>
            <person name="Overmann J."/>
            <person name="Amann R."/>
            <person name="Jetten M.S.M."/>
            <person name="Mascher T."/>
            <person name="Medema M.H."/>
            <person name="Devos D.P."/>
            <person name="Kaster A.-K."/>
            <person name="Ovreas L."/>
            <person name="Rohde M."/>
            <person name="Galperin M.Y."/>
            <person name="Jogler C."/>
        </authorList>
    </citation>
    <scope>NUCLEOTIDE SEQUENCE [LARGE SCALE GENOMIC DNA]</scope>
    <source>
        <strain evidence="2 3">Mal48</strain>
    </source>
</reference>
<dbReference type="InterPro" id="IPR036188">
    <property type="entry name" value="FAD/NAD-bd_sf"/>
</dbReference>
<keyword evidence="3" id="KW-1185">Reference proteome</keyword>
<dbReference type="GO" id="GO:0071949">
    <property type="term" value="F:FAD binding"/>
    <property type="evidence" value="ECO:0007669"/>
    <property type="project" value="InterPro"/>
</dbReference>
<proteinExistence type="predicted"/>
<feature type="domain" description="FAD-binding" evidence="1">
    <location>
        <begin position="20"/>
        <end position="198"/>
    </location>
</feature>
<gene>
    <name evidence="2" type="ORF">Mal48_34620</name>
</gene>
<dbReference type="SUPFAM" id="SSF51905">
    <property type="entry name" value="FAD/NAD(P)-binding domain"/>
    <property type="match status" value="1"/>
</dbReference>
<dbReference type="OrthoDB" id="9806565at2"/>
<dbReference type="Pfam" id="PF01494">
    <property type="entry name" value="FAD_binding_3"/>
    <property type="match status" value="1"/>
</dbReference>
<dbReference type="EMBL" id="CP036267">
    <property type="protein sequence ID" value="QDT34202.1"/>
    <property type="molecule type" value="Genomic_DNA"/>
</dbReference>
<dbReference type="PRINTS" id="PR00469">
    <property type="entry name" value="PNDRDTASEII"/>
</dbReference>
<evidence type="ECO:0000259" key="1">
    <source>
        <dbReference type="Pfam" id="PF01494"/>
    </source>
</evidence>
<dbReference type="Gene3D" id="3.50.50.60">
    <property type="entry name" value="FAD/NAD(P)-binding domain"/>
    <property type="match status" value="1"/>
</dbReference>
<dbReference type="RefSeq" id="WP_145201773.1">
    <property type="nucleotide sequence ID" value="NZ_CP036267.1"/>
</dbReference>
<sequence length="427" mass="47551">MIRSVYPADTAFSTPVENQYDVVVIGAGPAGATVSALLAERGYSVVVLERSTIPRFHIGESLIPETYWPLKRLGLVDKMKASAFPKKFSVQFISEGWKESAPFFFDEHCELESSQTWQVERADFDKMLAENAVEKGATVRTQAQVLEVLFDGDRATGVKVKLTDDDGNVESREIQSKIVVDCSGNSAFLSNRLKLRVADPYLQKGAIWTYFKGARRGEGKNENATLVMQTKGQKTWFWFIPLRNDIVSIGCTGEMSHMFPKGSTPAETYHREMKLCPALENRLENAEQCMEFFMTKDFSYSSTQAAGDGWVLCGDAFGFLDPVYSSGVYLALKGGEFVADAAHNALSSGDISARTLGAWQEEYRFGVSNFRKLVYAFYTPGFSFGSFLKAHPQFKSNLVDILIGAVFKPEHSKMFEAMGEVVPERLK</sequence>
<name>A0A517QRE2_9PLAN</name>
<evidence type="ECO:0000313" key="3">
    <source>
        <dbReference type="Proteomes" id="UP000315724"/>
    </source>
</evidence>
<evidence type="ECO:0000313" key="2">
    <source>
        <dbReference type="EMBL" id="QDT34202.1"/>
    </source>
</evidence>
<dbReference type="KEGG" id="tpol:Mal48_34620"/>
<dbReference type="PANTHER" id="PTHR43747:SF1">
    <property type="entry name" value="SLR1998 PROTEIN"/>
    <property type="match status" value="1"/>
</dbReference>
<dbReference type="Proteomes" id="UP000315724">
    <property type="component" value="Chromosome"/>
</dbReference>
<accession>A0A517QRE2</accession>
<organism evidence="2 3">
    <name type="scientific">Thalassoglobus polymorphus</name>
    <dbReference type="NCBI Taxonomy" id="2527994"/>
    <lineage>
        <taxon>Bacteria</taxon>
        <taxon>Pseudomonadati</taxon>
        <taxon>Planctomycetota</taxon>
        <taxon>Planctomycetia</taxon>
        <taxon>Planctomycetales</taxon>
        <taxon>Planctomycetaceae</taxon>
        <taxon>Thalassoglobus</taxon>
    </lineage>
</organism>
<dbReference type="InterPro" id="IPR050816">
    <property type="entry name" value="Flavin-dep_Halogenase_NPB"/>
</dbReference>
<dbReference type="InterPro" id="IPR002938">
    <property type="entry name" value="FAD-bd"/>
</dbReference>